<sequence length="279" mass="30177">MLKSLLFIHLTFLFIGIRSSSAFTYTPPALPGYSIVSSSTSLPDLLFVNKHAGLLTVPGKTPDLSDSLLTRIQHAFGSEFRNVHRLDLDTSGLVLFARGKPMLSLCSRAFMRKSELVNEYFASDKGLAQHLPPDPFPSSPVTKSYLARVEGEVDPEAPTVISASIGKVPVESPPSSGNFFNRWALNGSISPRPAVTTFEVVEYDPEGGTTLLRCRPITGRGHQLRIHLASIGHPIVNDSIHGTNNAYSSSVPMFLHAESLSIDLGKDLGVVSAVCPPPW</sequence>
<dbReference type="InterPro" id="IPR006145">
    <property type="entry name" value="PsdUridine_synth_RsuA/RluA"/>
</dbReference>
<protein>
    <recommendedName>
        <fullName evidence="3">Pseudouridine synthase RsuA/RluA-like domain-containing protein</fullName>
    </recommendedName>
</protein>
<comment type="similarity">
    <text evidence="1">Belongs to the pseudouridine synthase RluA family.</text>
</comment>
<feature type="chain" id="PRO_5040856608" description="Pseudouridine synthase RsuA/RluA-like domain-containing protein" evidence="2">
    <location>
        <begin position="23"/>
        <end position="279"/>
    </location>
</feature>
<dbReference type="EMBL" id="BRYA01001458">
    <property type="protein sequence ID" value="GMI43680.1"/>
    <property type="molecule type" value="Genomic_DNA"/>
</dbReference>
<evidence type="ECO:0000313" key="4">
    <source>
        <dbReference type="EMBL" id="GMI43680.1"/>
    </source>
</evidence>
<dbReference type="Proteomes" id="UP001165065">
    <property type="component" value="Unassembled WGS sequence"/>
</dbReference>
<reference evidence="5" key="1">
    <citation type="journal article" date="2023" name="Commun. Biol.">
        <title>Genome analysis of Parmales, the sister group of diatoms, reveals the evolutionary specialization of diatoms from phago-mixotrophs to photoautotrophs.</title>
        <authorList>
            <person name="Ban H."/>
            <person name="Sato S."/>
            <person name="Yoshikawa S."/>
            <person name="Yamada K."/>
            <person name="Nakamura Y."/>
            <person name="Ichinomiya M."/>
            <person name="Sato N."/>
            <person name="Blanc-Mathieu R."/>
            <person name="Endo H."/>
            <person name="Kuwata A."/>
            <person name="Ogata H."/>
        </authorList>
    </citation>
    <scope>NUCLEOTIDE SEQUENCE [LARGE SCALE GENOMIC DNA]</scope>
</reference>
<keyword evidence="2" id="KW-0732">Signal</keyword>
<dbReference type="PROSITE" id="PS01129">
    <property type="entry name" value="PSI_RLU"/>
    <property type="match status" value="1"/>
</dbReference>
<dbReference type="InterPro" id="IPR006224">
    <property type="entry name" value="PsdUridine_synth_RluA-like_CS"/>
</dbReference>
<dbReference type="GO" id="GO:0009982">
    <property type="term" value="F:pseudouridine synthase activity"/>
    <property type="evidence" value="ECO:0007669"/>
    <property type="project" value="InterPro"/>
</dbReference>
<evidence type="ECO:0000259" key="3">
    <source>
        <dbReference type="Pfam" id="PF00849"/>
    </source>
</evidence>
<accession>A0A9W7GFE9</accession>
<dbReference type="CDD" id="cd02869">
    <property type="entry name" value="PseudoU_synth_RluA_like"/>
    <property type="match status" value="1"/>
</dbReference>
<dbReference type="GO" id="GO:0000455">
    <property type="term" value="P:enzyme-directed rRNA pseudouridine synthesis"/>
    <property type="evidence" value="ECO:0007669"/>
    <property type="project" value="TreeGrafter"/>
</dbReference>
<proteinExistence type="inferred from homology"/>
<dbReference type="GO" id="GO:0003723">
    <property type="term" value="F:RNA binding"/>
    <property type="evidence" value="ECO:0007669"/>
    <property type="project" value="InterPro"/>
</dbReference>
<feature type="signal peptide" evidence="2">
    <location>
        <begin position="1"/>
        <end position="22"/>
    </location>
</feature>
<dbReference type="Pfam" id="PF00849">
    <property type="entry name" value="PseudoU_synth_2"/>
    <property type="match status" value="1"/>
</dbReference>
<dbReference type="PANTHER" id="PTHR21600">
    <property type="entry name" value="MITOCHONDRIAL RNA PSEUDOURIDINE SYNTHASE"/>
    <property type="match status" value="1"/>
</dbReference>
<keyword evidence="5" id="KW-1185">Reference proteome</keyword>
<evidence type="ECO:0000256" key="1">
    <source>
        <dbReference type="ARBA" id="ARBA00010876"/>
    </source>
</evidence>
<feature type="domain" description="Pseudouridine synthase RsuA/RluA-like" evidence="3">
    <location>
        <begin position="44"/>
        <end position="230"/>
    </location>
</feature>
<name>A0A9W7GFE9_9STRA</name>
<dbReference type="OrthoDB" id="418349at2759"/>
<dbReference type="SUPFAM" id="SSF55120">
    <property type="entry name" value="Pseudouridine synthase"/>
    <property type="match status" value="1"/>
</dbReference>
<comment type="caution">
    <text evidence="4">The sequence shown here is derived from an EMBL/GenBank/DDBJ whole genome shotgun (WGS) entry which is preliminary data.</text>
</comment>
<dbReference type="Gene3D" id="3.30.2350.10">
    <property type="entry name" value="Pseudouridine synthase"/>
    <property type="match status" value="1"/>
</dbReference>
<evidence type="ECO:0000313" key="5">
    <source>
        <dbReference type="Proteomes" id="UP001165065"/>
    </source>
</evidence>
<dbReference type="InterPro" id="IPR020103">
    <property type="entry name" value="PsdUridine_synth_cat_dom_sf"/>
</dbReference>
<evidence type="ECO:0000256" key="2">
    <source>
        <dbReference type="SAM" id="SignalP"/>
    </source>
</evidence>
<gene>
    <name evidence="4" type="ORF">TrCOL_g2932</name>
</gene>
<dbReference type="InterPro" id="IPR050188">
    <property type="entry name" value="RluA_PseudoU_synthase"/>
</dbReference>
<dbReference type="AlphaFoldDB" id="A0A9W7GFE9"/>
<organism evidence="4 5">
    <name type="scientific">Triparma columacea</name>
    <dbReference type="NCBI Taxonomy" id="722753"/>
    <lineage>
        <taxon>Eukaryota</taxon>
        <taxon>Sar</taxon>
        <taxon>Stramenopiles</taxon>
        <taxon>Ochrophyta</taxon>
        <taxon>Bolidophyceae</taxon>
        <taxon>Parmales</taxon>
        <taxon>Triparmaceae</taxon>
        <taxon>Triparma</taxon>
    </lineage>
</organism>
<dbReference type="PANTHER" id="PTHR21600:SF87">
    <property type="entry name" value="RNA PSEUDOURIDYLATE SYNTHASE DOMAIN-CONTAINING PROTEIN 1"/>
    <property type="match status" value="1"/>
</dbReference>